<evidence type="ECO:0000256" key="1">
    <source>
        <dbReference type="ARBA" id="ARBA00022485"/>
    </source>
</evidence>
<accession>A0ABS4TRX8</accession>
<dbReference type="EMBL" id="JAGINW010000001">
    <property type="protein sequence ID" value="MBP2327157.1"/>
    <property type="molecule type" value="Genomic_DNA"/>
</dbReference>
<feature type="binding site" evidence="5">
    <location>
        <position position="236"/>
    </location>
    <ligand>
        <name>isopentenyl diphosphate</name>
        <dbReference type="ChEBI" id="CHEBI:128769"/>
    </ligand>
</feature>
<gene>
    <name evidence="5" type="primary">ispH</name>
    <name evidence="7" type="ORF">JOF56_007542</name>
</gene>
<feature type="binding site" evidence="5">
    <location>
        <position position="86"/>
    </location>
    <ligand>
        <name>(2E)-4-hydroxy-3-methylbut-2-enyl diphosphate</name>
        <dbReference type="ChEBI" id="CHEBI:128753"/>
    </ligand>
</feature>
<evidence type="ECO:0000313" key="8">
    <source>
        <dbReference type="Proteomes" id="UP001519332"/>
    </source>
</evidence>
<feature type="binding site" evidence="5">
    <location>
        <position position="108"/>
    </location>
    <ligand>
        <name>[4Fe-4S] cluster</name>
        <dbReference type="ChEBI" id="CHEBI:49883"/>
    </ligand>
</feature>
<feature type="binding site" evidence="5">
    <location>
        <position position="53"/>
    </location>
    <ligand>
        <name>isopentenyl diphosphate</name>
        <dbReference type="ChEBI" id="CHEBI:128769"/>
    </ligand>
</feature>
<comment type="pathway">
    <text evidence="5">Isoprenoid biosynthesis; dimethylallyl diphosphate biosynthesis; dimethylallyl diphosphate from (2E)-4-hydroxy-3-methylbutenyl diphosphate: step 1/1.</text>
</comment>
<dbReference type="NCBIfam" id="TIGR00216">
    <property type="entry name" value="ispH_lytB"/>
    <property type="match status" value="1"/>
</dbReference>
<feature type="binding site" evidence="5">
    <location>
        <position position="136"/>
    </location>
    <ligand>
        <name>isopentenyl diphosphate</name>
        <dbReference type="ChEBI" id="CHEBI:128769"/>
    </ligand>
</feature>
<dbReference type="EC" id="1.17.7.4" evidence="5"/>
<comment type="similarity">
    <text evidence="5">Belongs to the IspH family.</text>
</comment>
<keyword evidence="3 5" id="KW-0408">Iron</keyword>
<feature type="binding site" evidence="5">
    <location>
        <position position="86"/>
    </location>
    <ligand>
        <name>dimethylallyl diphosphate</name>
        <dbReference type="ChEBI" id="CHEBI:57623"/>
    </ligand>
</feature>
<feature type="binding site" evidence="5">
    <location>
        <position position="234"/>
    </location>
    <ligand>
        <name>isopentenyl diphosphate</name>
        <dbReference type="ChEBI" id="CHEBI:128769"/>
    </ligand>
</feature>
<keyword evidence="2 5" id="KW-0479">Metal-binding</keyword>
<feature type="binding site" evidence="5">
    <location>
        <position position="278"/>
    </location>
    <ligand>
        <name>(2E)-4-hydroxy-3-methylbut-2-enyl diphosphate</name>
        <dbReference type="ChEBI" id="CHEBI:128753"/>
    </ligand>
</feature>
<feature type="binding site" evidence="5">
    <location>
        <position position="234"/>
    </location>
    <ligand>
        <name>dimethylallyl diphosphate</name>
        <dbReference type="ChEBI" id="CHEBI:57623"/>
    </ligand>
</feature>
<dbReference type="Gene3D" id="3.40.50.11270">
    <property type="match status" value="1"/>
</dbReference>
<feature type="binding site" evidence="5">
    <location>
        <position position="236"/>
    </location>
    <ligand>
        <name>dimethylallyl diphosphate</name>
        <dbReference type="ChEBI" id="CHEBI:57623"/>
    </ligand>
</feature>
<feature type="region of interest" description="Disordered" evidence="6">
    <location>
        <begin position="314"/>
        <end position="336"/>
    </location>
</feature>
<reference evidence="7 8" key="1">
    <citation type="submission" date="2021-03" db="EMBL/GenBank/DDBJ databases">
        <title>Sequencing the genomes of 1000 actinobacteria strains.</title>
        <authorList>
            <person name="Klenk H.-P."/>
        </authorList>
    </citation>
    <scope>NUCLEOTIDE SEQUENCE [LARGE SCALE GENOMIC DNA]</scope>
    <source>
        <strain evidence="7 8">DSM 46670</strain>
    </source>
</reference>
<proteinExistence type="inferred from homology"/>
<evidence type="ECO:0000256" key="4">
    <source>
        <dbReference type="ARBA" id="ARBA00023014"/>
    </source>
</evidence>
<feature type="binding site" evidence="5">
    <location>
        <position position="278"/>
    </location>
    <ligand>
        <name>dimethylallyl diphosphate</name>
        <dbReference type="ChEBI" id="CHEBI:57623"/>
    </ligand>
</feature>
<comment type="catalytic activity">
    <reaction evidence="5">
        <text>dimethylallyl diphosphate + 2 oxidized [2Fe-2S]-[ferredoxin] + H2O = (2E)-4-hydroxy-3-methylbut-2-enyl diphosphate + 2 reduced [2Fe-2S]-[ferredoxin] + 2 H(+)</text>
        <dbReference type="Rhea" id="RHEA:24825"/>
        <dbReference type="Rhea" id="RHEA-COMP:10000"/>
        <dbReference type="Rhea" id="RHEA-COMP:10001"/>
        <dbReference type="ChEBI" id="CHEBI:15377"/>
        <dbReference type="ChEBI" id="CHEBI:15378"/>
        <dbReference type="ChEBI" id="CHEBI:33737"/>
        <dbReference type="ChEBI" id="CHEBI:33738"/>
        <dbReference type="ChEBI" id="CHEBI:57623"/>
        <dbReference type="ChEBI" id="CHEBI:128753"/>
        <dbReference type="EC" id="1.17.7.4"/>
    </reaction>
</comment>
<dbReference type="RefSeq" id="WP_209644137.1">
    <property type="nucleotide sequence ID" value="NZ_JAGINW010000001.1"/>
</dbReference>
<sequence>MNSENDPGVPIGKTVVLAEPRSFCAGVRRAIGIVEAALERFGPPIYVRNQIVHNHHVVRALEQRDVHFVSSTEEVPRGAVCVLSAHGVSPAVREAAAARDLRVIDATCPLVSKVHQQVIRAARDDRTVLLVGHMEHEEVEGTYGEAPDRTIVVSTVDEVRQLDLPEDTPVTYVTQTTLSIDDTREIVDAIADRFTDMTGPGTDDICYASQNRQNAVKALAQRTDVVLIVGSENSSNTVRMVEVAQQAGVRSYLVPDVEDLDESWLHGATSVGVSAGASAPEFLVEQLLDRLAELGLDRLEVEVTGSEADITFGLPSAVGGTEPVADTGEQNTGESS</sequence>
<dbReference type="InterPro" id="IPR003451">
    <property type="entry name" value="LytB/IspH"/>
</dbReference>
<dbReference type="Proteomes" id="UP001519332">
    <property type="component" value="Unassembled WGS sequence"/>
</dbReference>
<feature type="active site" description="Proton donor" evidence="5">
    <location>
        <position position="138"/>
    </location>
</feature>
<feature type="binding site" evidence="5">
    <location>
        <position position="278"/>
    </location>
    <ligand>
        <name>isopentenyl diphosphate</name>
        <dbReference type="ChEBI" id="CHEBI:128769"/>
    </ligand>
</feature>
<feature type="binding site" evidence="5">
    <location>
        <position position="24"/>
    </location>
    <ligand>
        <name>[4Fe-4S] cluster</name>
        <dbReference type="ChEBI" id="CHEBI:49883"/>
    </ligand>
</feature>
<dbReference type="HAMAP" id="MF_00191">
    <property type="entry name" value="IspH"/>
    <property type="match status" value="1"/>
</dbReference>
<comment type="function">
    <text evidence="5">Catalyzes the conversion of 1-hydroxy-2-methyl-2-(E)-butenyl 4-diphosphate (HMBPP) into a mixture of isopentenyl diphosphate (IPP) and dimethylallyl diphosphate (DMAPP). Acts in the terminal step of the DOXP/MEP pathway for isoprenoid precursor biosynthesis.</text>
</comment>
<comment type="catalytic activity">
    <reaction evidence="5">
        <text>isopentenyl diphosphate + 2 oxidized [2Fe-2S]-[ferredoxin] + H2O = (2E)-4-hydroxy-3-methylbut-2-enyl diphosphate + 2 reduced [2Fe-2S]-[ferredoxin] + 2 H(+)</text>
        <dbReference type="Rhea" id="RHEA:24488"/>
        <dbReference type="Rhea" id="RHEA-COMP:10000"/>
        <dbReference type="Rhea" id="RHEA-COMP:10001"/>
        <dbReference type="ChEBI" id="CHEBI:15377"/>
        <dbReference type="ChEBI" id="CHEBI:15378"/>
        <dbReference type="ChEBI" id="CHEBI:33737"/>
        <dbReference type="ChEBI" id="CHEBI:33738"/>
        <dbReference type="ChEBI" id="CHEBI:128753"/>
        <dbReference type="ChEBI" id="CHEBI:128769"/>
        <dbReference type="EC" id="1.17.7.4"/>
    </reaction>
</comment>
<feature type="binding site" evidence="5">
    <location>
        <position position="235"/>
    </location>
    <ligand>
        <name>dimethylallyl diphosphate</name>
        <dbReference type="ChEBI" id="CHEBI:57623"/>
    </ligand>
</feature>
<keyword evidence="4 5" id="KW-0411">Iron-sulfur</keyword>
<comment type="cofactor">
    <cofactor evidence="5">
        <name>[4Fe-4S] cluster</name>
        <dbReference type="ChEBI" id="CHEBI:49883"/>
    </cofactor>
    <text evidence="5">Binds 1 [4Fe-4S] cluster per subunit.</text>
</comment>
<dbReference type="PANTHER" id="PTHR30426:SF0">
    <property type="entry name" value="4-HYDROXY-3-METHYLBUT-2-ENYL DIPHOSPHATE REDUCTASE"/>
    <property type="match status" value="1"/>
</dbReference>
<dbReference type="PANTHER" id="PTHR30426">
    <property type="entry name" value="4-HYDROXY-3-METHYLBUT-2-ENYL DIPHOSPHATE REDUCTASE"/>
    <property type="match status" value="1"/>
</dbReference>
<name>A0ABS4TRX8_9PSEU</name>
<evidence type="ECO:0000256" key="2">
    <source>
        <dbReference type="ARBA" id="ARBA00022723"/>
    </source>
</evidence>
<feature type="binding site" evidence="5">
    <location>
        <position position="53"/>
    </location>
    <ligand>
        <name>dimethylallyl diphosphate</name>
        <dbReference type="ChEBI" id="CHEBI:57623"/>
    </ligand>
</feature>
<evidence type="ECO:0000256" key="6">
    <source>
        <dbReference type="SAM" id="MobiDB-lite"/>
    </source>
</evidence>
<feature type="binding site" evidence="5">
    <location>
        <position position="234"/>
    </location>
    <ligand>
        <name>(2E)-4-hydroxy-3-methylbut-2-enyl diphosphate</name>
        <dbReference type="ChEBI" id="CHEBI:128753"/>
    </ligand>
</feature>
<dbReference type="CDD" id="cd13944">
    <property type="entry name" value="lytB_ispH"/>
    <property type="match status" value="1"/>
</dbReference>
<feature type="binding site" evidence="5">
    <location>
        <position position="53"/>
    </location>
    <ligand>
        <name>(2E)-4-hydroxy-3-methylbut-2-enyl diphosphate</name>
        <dbReference type="ChEBI" id="CHEBI:128753"/>
    </ligand>
</feature>
<feature type="binding site" evidence="5">
    <location>
        <position position="206"/>
    </location>
    <ligand>
        <name>[4Fe-4S] cluster</name>
        <dbReference type="ChEBI" id="CHEBI:49883"/>
    </ligand>
</feature>
<evidence type="ECO:0000256" key="3">
    <source>
        <dbReference type="ARBA" id="ARBA00023004"/>
    </source>
</evidence>
<dbReference type="Pfam" id="PF02401">
    <property type="entry name" value="LYTB"/>
    <property type="match status" value="1"/>
</dbReference>
<comment type="pathway">
    <text evidence="5">Isoprenoid biosynthesis; isopentenyl diphosphate biosynthesis via DXP pathway; isopentenyl diphosphate from 1-deoxy-D-xylulose 5-phosphate: step 6/6.</text>
</comment>
<protein>
    <recommendedName>
        <fullName evidence="5">4-hydroxy-3-methylbut-2-enyl diphosphate reductase</fullName>
        <shortName evidence="5">HMBPP reductase</shortName>
        <ecNumber evidence="5">1.17.7.4</ecNumber>
    </recommendedName>
</protein>
<keyword evidence="5 7" id="KW-0560">Oxidoreductase</keyword>
<evidence type="ECO:0000313" key="7">
    <source>
        <dbReference type="EMBL" id="MBP2327157.1"/>
    </source>
</evidence>
<feature type="binding site" evidence="5">
    <location>
        <position position="136"/>
    </location>
    <ligand>
        <name>dimethylallyl diphosphate</name>
        <dbReference type="ChEBI" id="CHEBI:57623"/>
    </ligand>
</feature>
<feature type="binding site" evidence="5">
    <location>
        <position position="236"/>
    </location>
    <ligand>
        <name>(2E)-4-hydroxy-3-methylbut-2-enyl diphosphate</name>
        <dbReference type="ChEBI" id="CHEBI:128753"/>
    </ligand>
</feature>
<feature type="binding site" evidence="5">
    <location>
        <position position="136"/>
    </location>
    <ligand>
        <name>(2E)-4-hydroxy-3-methylbut-2-enyl diphosphate</name>
        <dbReference type="ChEBI" id="CHEBI:128753"/>
    </ligand>
</feature>
<feature type="binding site" evidence="5">
    <location>
        <position position="176"/>
    </location>
    <ligand>
        <name>(2E)-4-hydroxy-3-methylbut-2-enyl diphosphate</name>
        <dbReference type="ChEBI" id="CHEBI:128753"/>
    </ligand>
</feature>
<evidence type="ECO:0000256" key="5">
    <source>
        <dbReference type="HAMAP-Rule" id="MF_00191"/>
    </source>
</evidence>
<keyword evidence="8" id="KW-1185">Reference proteome</keyword>
<keyword evidence="5" id="KW-0414">Isoprene biosynthesis</keyword>
<dbReference type="Gene3D" id="3.40.1010.20">
    <property type="entry name" value="4-hydroxy-3-methylbut-2-enyl diphosphate reductase, catalytic domain"/>
    <property type="match status" value="2"/>
</dbReference>
<dbReference type="GO" id="GO:0051745">
    <property type="term" value="F:4-hydroxy-3-methylbut-2-enyl diphosphate reductase activity"/>
    <property type="evidence" value="ECO:0007669"/>
    <property type="project" value="UniProtKB-EC"/>
</dbReference>
<feature type="binding site" evidence="5">
    <location>
        <position position="86"/>
    </location>
    <ligand>
        <name>isopentenyl diphosphate</name>
        <dbReference type="ChEBI" id="CHEBI:128769"/>
    </ligand>
</feature>
<organism evidence="7 8">
    <name type="scientific">Kibdelosporangium banguiense</name>
    <dbReference type="NCBI Taxonomy" id="1365924"/>
    <lineage>
        <taxon>Bacteria</taxon>
        <taxon>Bacillati</taxon>
        <taxon>Actinomycetota</taxon>
        <taxon>Actinomycetes</taxon>
        <taxon>Pseudonocardiales</taxon>
        <taxon>Pseudonocardiaceae</taxon>
        <taxon>Kibdelosporangium</taxon>
    </lineage>
</organism>
<feature type="binding site" evidence="5">
    <location>
        <position position="235"/>
    </location>
    <ligand>
        <name>(2E)-4-hydroxy-3-methylbut-2-enyl diphosphate</name>
        <dbReference type="ChEBI" id="CHEBI:128753"/>
    </ligand>
</feature>
<comment type="caution">
    <text evidence="7">The sequence shown here is derived from an EMBL/GenBank/DDBJ whole genome shotgun (WGS) entry which is preliminary data.</text>
</comment>
<feature type="binding site" evidence="5">
    <location>
        <position position="235"/>
    </location>
    <ligand>
        <name>isopentenyl diphosphate</name>
        <dbReference type="ChEBI" id="CHEBI:128769"/>
    </ligand>
</feature>
<keyword evidence="1 5" id="KW-0004">4Fe-4S</keyword>